<organism evidence="1 2">
    <name type="scientific">Nocardiopsis terrae</name>
    <dbReference type="NCBI Taxonomy" id="372655"/>
    <lineage>
        <taxon>Bacteria</taxon>
        <taxon>Bacillati</taxon>
        <taxon>Actinomycetota</taxon>
        <taxon>Actinomycetes</taxon>
        <taxon>Streptosporangiales</taxon>
        <taxon>Nocardiopsidaceae</taxon>
        <taxon>Nocardiopsis</taxon>
    </lineage>
</organism>
<keyword evidence="2" id="KW-1185">Reference proteome</keyword>
<gene>
    <name evidence="1" type="ORF">H4W79_001374</name>
</gene>
<dbReference type="RefSeq" id="WP_191273132.1">
    <property type="nucleotide sequence ID" value="NZ_BMXJ01000006.1"/>
</dbReference>
<evidence type="ECO:0000313" key="2">
    <source>
        <dbReference type="Proteomes" id="UP000598217"/>
    </source>
</evidence>
<dbReference type="EMBL" id="JADBDY010000001">
    <property type="protein sequence ID" value="MBE1457160.1"/>
    <property type="molecule type" value="Genomic_DNA"/>
</dbReference>
<evidence type="ECO:0008006" key="3">
    <source>
        <dbReference type="Google" id="ProtNLM"/>
    </source>
</evidence>
<sequence length="345" mass="37320">MADIDSPDGRVPLLGQLAAEGWFMSMGEIAATKSLTWLASDPGLRAAILAHLGTRAGADLTGVEQFVPESVHDDRSRPDIEMLDADGHTIALVEAKFGADLTDGQVAAYLEVLDRRSGPHRGALFVLVPPSRADEAQRTLERTVNARSEAVAHAVVTWGEWLDVWAAVAEESGEAGLAGDLRQLRAMCQTLGAGVVPPLAGTATGRDWQERAGDLVTIVNVVTARFLGSLRPRSLPMQGDLVSKPWTYRYLPEISQETWVQVGVWGRFADEGLTPFWLMLHKDDRGSGGFQAALQRLMASELSRRVRRDDGHAWVPLEVPGDASGPELVDALETKVGAVLRILKP</sequence>
<comment type="caution">
    <text evidence="1">The sequence shown here is derived from an EMBL/GenBank/DDBJ whole genome shotgun (WGS) entry which is preliminary data.</text>
</comment>
<evidence type="ECO:0000313" key="1">
    <source>
        <dbReference type="EMBL" id="MBE1457160.1"/>
    </source>
</evidence>
<reference evidence="1 2" key="1">
    <citation type="submission" date="2020-10" db="EMBL/GenBank/DDBJ databases">
        <title>Sequencing the genomes of 1000 actinobacteria strains.</title>
        <authorList>
            <person name="Klenk H.-P."/>
        </authorList>
    </citation>
    <scope>NUCLEOTIDE SEQUENCE [LARGE SCALE GENOMIC DNA]</scope>
    <source>
        <strain evidence="1 2">DSM 45157</strain>
    </source>
</reference>
<dbReference type="Proteomes" id="UP000598217">
    <property type="component" value="Unassembled WGS sequence"/>
</dbReference>
<accession>A0ABR9HDQ4</accession>
<proteinExistence type="predicted"/>
<name>A0ABR9HDQ4_9ACTN</name>
<protein>
    <recommendedName>
        <fullName evidence="3">PD-(D/E)XK nuclease superfamily protein</fullName>
    </recommendedName>
</protein>